<keyword evidence="1" id="KW-0812">Transmembrane</keyword>
<feature type="transmembrane region" description="Helical" evidence="1">
    <location>
        <begin position="21"/>
        <end position="38"/>
    </location>
</feature>
<dbReference type="Proteomes" id="UP000219799">
    <property type="component" value="Apicoplast API"/>
</dbReference>
<proteinExistence type="predicted"/>
<keyword evidence="1" id="KW-0472">Membrane</keyword>
<dbReference type="EMBL" id="LT594503">
    <property type="protein sequence ID" value="SBT72626.1"/>
    <property type="molecule type" value="Genomic_DNA"/>
</dbReference>
<feature type="transmembrane region" description="Helical" evidence="1">
    <location>
        <begin position="58"/>
        <end position="78"/>
    </location>
</feature>
<reference evidence="2 3" key="1">
    <citation type="submission" date="2016-06" db="EMBL/GenBank/DDBJ databases">
        <authorList>
            <consortium name="Pathogen Informatics"/>
        </authorList>
    </citation>
    <scope>NUCLEOTIDE SEQUENCE [LARGE SCALE GENOMIC DNA]</scope>
    <source>
        <strain evidence="2">PmlGA01</strain>
    </source>
</reference>
<evidence type="ECO:0000256" key="1">
    <source>
        <dbReference type="SAM" id="Phobius"/>
    </source>
</evidence>
<accession>A0A2D0NKZ7</accession>
<dbReference type="VEuPathDB" id="PlasmoDB:PmUG01_API004400"/>
<dbReference type="AlphaFoldDB" id="A0A2D0NKZ7"/>
<protein>
    <submittedName>
        <fullName evidence="2">Uncharacterized protein</fullName>
    </submittedName>
</protein>
<sequence>MKINIIKYYYKKNKKLYKYNNFIIKNFIIIKLNFYEYIKNNLQIFNFKGILISKNYKYNFIIILKYNNYDIILLYFYLNSLNLINIFKIGKFNFNKI</sequence>
<organism evidence="2 3">
    <name type="scientific">Plasmodium malariae</name>
    <dbReference type="NCBI Taxonomy" id="5858"/>
    <lineage>
        <taxon>Eukaryota</taxon>
        <taxon>Sar</taxon>
        <taxon>Alveolata</taxon>
        <taxon>Apicomplexa</taxon>
        <taxon>Aconoidasida</taxon>
        <taxon>Haemosporida</taxon>
        <taxon>Plasmodiidae</taxon>
        <taxon>Plasmodium</taxon>
        <taxon>Plasmodium (Plasmodium)</taxon>
    </lineage>
</organism>
<evidence type="ECO:0000313" key="3">
    <source>
        <dbReference type="Proteomes" id="UP000219799"/>
    </source>
</evidence>
<keyword evidence="1" id="KW-1133">Transmembrane helix</keyword>
<gene>
    <name evidence="2" type="primary">ORF101</name>
    <name evidence="2" type="ORF">PMLGA01_000009900</name>
</gene>
<name>A0A2D0NKZ7_PLAMA</name>
<evidence type="ECO:0000313" key="2">
    <source>
        <dbReference type="EMBL" id="SBT72626.1"/>
    </source>
</evidence>